<dbReference type="CDD" id="cd00085">
    <property type="entry name" value="HNHc"/>
    <property type="match status" value="1"/>
</dbReference>
<proteinExistence type="predicted"/>
<feature type="domain" description="Helicase ATP-binding" evidence="3">
    <location>
        <begin position="227"/>
        <end position="420"/>
    </location>
</feature>
<dbReference type="PROSITE" id="PS51194">
    <property type="entry name" value="HELICASE_CTER"/>
    <property type="match status" value="1"/>
</dbReference>
<feature type="domain" description="Helicase C-terminal" evidence="4">
    <location>
        <begin position="565"/>
        <end position="726"/>
    </location>
</feature>
<sequence length="1241" mass="133372">MEAEPLPAVDPQPACLPFVGTVEELSNSIRSFQSKVTTIPPPRSQYDSCPGIFSHGCGSMLVWEARPDIQAYCYACSKPGCSFKEWVVPPRVLPEIEITVIDRHQIQVSCGEGASAAVTHCGGVAAILKAHGVALEGEHSGGASLTSGPVIFPMSAYQSLVHAIRGGPLAKEGKVLLPTPNLIPLPTLAAFRSDPGMSAEEATSVMEARLPPGLLSALLPFQREGVRRGLQHQGRILIADEMGVGKTVQAIALAECYKDEWPLLVVTPASLRLTWAEEFERWLPNLRPGWIHLIEGRTDRLDHKLPPITITSYEMLQRLCCDACKGRGGQLALKTRNANRSSGYTSRCAVPGCMAGLGFKIIIADESHTLRTAGQEPDAYHTEATVSVAKRAQRAIFLTGTPSLSKPYDLFRQVDALRQGMLGDTRQQYAGLYCARRIVRSRIRGGEETTHVDNSGLRRAEELHRLLRYAVMLRRLKREVLAQLPPKRRQVVRLPRIRAKPGRAGEGAGDDEGCQARSAAQATGIAKLPSVIEWLRNLLGQEQASRGGPVCLAAAMVGTTDRNRDAHGLASVTSERGGGPKILVFVHHKAVMAGLADAMEGAGGAESVPYIRIDGDTDAEDRRQAAAQFQRNPRIRVALLSLLAAGVGLDFSAASAVAFAELPDEVGILWQAEARAHRQGLCWPVNIYFLCAQGSSDEQRWQRLHRSLARVNAVHDGVEQITPPPGAGTGVHAWDGDPLQPTPGPSHASTDEASGVPPPGGASCGHAVLKPLHQLKEGEHAQGCTPILSTPTITPPPAPSDVLASQADATAETDIQCFYEVSLNTQRVHFHAALDGTRPLHLSLPMELLLPAGDGGPSPSALLWERLKIYCAQTGWCEEWRDVATPVQSSSAQTVVLPGIGLVALQPWVTPGILKAALAGAQAFVAEWRELRAVHAARLADAILGLPLSEAVAGLEASFLTTGMYGLGTSRYLDAQKSEAPPAGSEWRTVTVVHRQWNAEAKYNQAFLVATDERLCLNCSSVVADAKAVPAAATLDNNYLLFCSGACEAAFALKRSGGAIRRALFRLERGVCTNPQCKLDCHALVTRLQIIEKGSAGWEQRRREVLQRLAPSFLHHGNKTLLDSLIRSAVEGNAWHADHVIPVYQGGGGCGIENLRTLCVVCHKKVTADQAKARAAERKRLAQGIGKTAAGKGPGKKRPRQPLRVAPLFELLKDGDSDDDFQCPQHCAGPPGGPKRADVTL</sequence>
<dbReference type="GO" id="GO:0031297">
    <property type="term" value="P:replication fork processing"/>
    <property type="evidence" value="ECO:0007669"/>
    <property type="project" value="TreeGrafter"/>
</dbReference>
<dbReference type="InterPro" id="IPR014001">
    <property type="entry name" value="Helicase_ATP-bd"/>
</dbReference>
<gene>
    <name evidence="5" type="ORF">g.82020</name>
</gene>
<reference evidence="5" key="1">
    <citation type="submission" date="2015-08" db="EMBL/GenBank/DDBJ databases">
        <authorList>
            <person name="Babu N.S."/>
            <person name="Beckwith C.J."/>
            <person name="Beseler K.G."/>
            <person name="Brison A."/>
            <person name="Carone J.V."/>
            <person name="Caskin T.P."/>
            <person name="Diamond M."/>
            <person name="Durham M.E."/>
            <person name="Foxe J.M."/>
            <person name="Go M."/>
            <person name="Henderson B.A."/>
            <person name="Jones I.B."/>
            <person name="McGettigan J.A."/>
            <person name="Micheletti S.J."/>
            <person name="Nasrallah M.E."/>
            <person name="Ortiz D."/>
            <person name="Piller C.R."/>
            <person name="Privatt S.R."/>
            <person name="Schneider S.L."/>
            <person name="Sharp S."/>
            <person name="Smith T.C."/>
            <person name="Stanton J.D."/>
            <person name="Ullery H.E."/>
            <person name="Wilson R.J."/>
            <person name="Serrano M.G."/>
            <person name="Buck G."/>
            <person name="Lee V."/>
            <person name="Wang Y."/>
            <person name="Carvalho R."/>
            <person name="Voegtly L."/>
            <person name="Shi R."/>
            <person name="Duckworth R."/>
            <person name="Johnson A."/>
            <person name="Loviza R."/>
            <person name="Walstead R."/>
            <person name="Shah Z."/>
            <person name="Kiflezghi M."/>
            <person name="Wade K."/>
            <person name="Ball S.L."/>
            <person name="Bradley K.W."/>
            <person name="Asai D.J."/>
            <person name="Bowman C.A."/>
            <person name="Russell D.A."/>
            <person name="Pope W.H."/>
            <person name="Jacobs-Sera D."/>
            <person name="Hendrix R.W."/>
            <person name="Hatfull G.F."/>
        </authorList>
    </citation>
    <scope>NUCLEOTIDE SEQUENCE</scope>
</reference>
<dbReference type="InterPro" id="IPR000330">
    <property type="entry name" value="SNF2_N"/>
</dbReference>
<dbReference type="Pfam" id="PF00271">
    <property type="entry name" value="Helicase_C"/>
    <property type="match status" value="1"/>
</dbReference>
<name>A0A1D2AFE3_AUXPR</name>
<dbReference type="SMART" id="SM00490">
    <property type="entry name" value="HELICc"/>
    <property type="match status" value="1"/>
</dbReference>
<dbReference type="InterPro" id="IPR027417">
    <property type="entry name" value="P-loop_NTPase"/>
</dbReference>
<dbReference type="InterPro" id="IPR049730">
    <property type="entry name" value="SNF2/RAD54-like_C"/>
</dbReference>
<feature type="region of interest" description="Disordered" evidence="2">
    <location>
        <begin position="718"/>
        <end position="766"/>
    </location>
</feature>
<dbReference type="CDD" id="cd18793">
    <property type="entry name" value="SF2_C_SNF"/>
    <property type="match status" value="1"/>
</dbReference>
<dbReference type="InterPro" id="IPR038718">
    <property type="entry name" value="SNF2-like_sf"/>
</dbReference>
<feature type="region of interest" description="Disordered" evidence="2">
    <location>
        <begin position="784"/>
        <end position="806"/>
    </location>
</feature>
<dbReference type="InterPro" id="IPR001650">
    <property type="entry name" value="Helicase_C-like"/>
</dbReference>
<organism evidence="5">
    <name type="scientific">Auxenochlorella protothecoides</name>
    <name type="common">Green microalga</name>
    <name type="synonym">Chlorella protothecoides</name>
    <dbReference type="NCBI Taxonomy" id="3075"/>
    <lineage>
        <taxon>Eukaryota</taxon>
        <taxon>Viridiplantae</taxon>
        <taxon>Chlorophyta</taxon>
        <taxon>core chlorophytes</taxon>
        <taxon>Trebouxiophyceae</taxon>
        <taxon>Chlorellales</taxon>
        <taxon>Chlorellaceae</taxon>
        <taxon>Auxenochlorella</taxon>
    </lineage>
</organism>
<dbReference type="Pfam" id="PF01844">
    <property type="entry name" value="HNH"/>
    <property type="match status" value="1"/>
</dbReference>
<dbReference type="InterPro" id="IPR002711">
    <property type="entry name" value="HNH"/>
</dbReference>
<dbReference type="GO" id="GO:0016787">
    <property type="term" value="F:hydrolase activity"/>
    <property type="evidence" value="ECO:0007669"/>
    <property type="project" value="UniProtKB-KW"/>
</dbReference>
<dbReference type="SUPFAM" id="SSF52540">
    <property type="entry name" value="P-loop containing nucleoside triphosphate hydrolases"/>
    <property type="match status" value="2"/>
</dbReference>
<evidence type="ECO:0000256" key="1">
    <source>
        <dbReference type="ARBA" id="ARBA00022801"/>
    </source>
</evidence>
<dbReference type="PANTHER" id="PTHR45766:SF5">
    <property type="entry name" value="SNF2 DOMAIN-CONTAINING PROTEIN _ HELICASE DOMAIN-CONTAINING PROTEIN _ HNH ENDONUCLEASE DOMAIN-CONTAINING PROTEIN"/>
    <property type="match status" value="1"/>
</dbReference>
<dbReference type="Gene3D" id="3.40.50.10810">
    <property type="entry name" value="Tandem AAA-ATPase domain"/>
    <property type="match status" value="1"/>
</dbReference>
<accession>A0A1D2AFE3</accession>
<dbReference type="Pfam" id="PF00176">
    <property type="entry name" value="SNF2-rel_dom"/>
    <property type="match status" value="1"/>
</dbReference>
<feature type="region of interest" description="Disordered" evidence="2">
    <location>
        <begin position="1183"/>
        <end position="1241"/>
    </location>
</feature>
<dbReference type="GO" id="GO:0004520">
    <property type="term" value="F:DNA endonuclease activity"/>
    <property type="evidence" value="ECO:0007669"/>
    <property type="project" value="TreeGrafter"/>
</dbReference>
<evidence type="ECO:0000259" key="3">
    <source>
        <dbReference type="PROSITE" id="PS51192"/>
    </source>
</evidence>
<dbReference type="GO" id="GO:0006281">
    <property type="term" value="P:DNA repair"/>
    <property type="evidence" value="ECO:0007669"/>
    <property type="project" value="TreeGrafter"/>
</dbReference>
<dbReference type="GO" id="GO:0008270">
    <property type="term" value="F:zinc ion binding"/>
    <property type="evidence" value="ECO:0007669"/>
    <property type="project" value="InterPro"/>
</dbReference>
<evidence type="ECO:0008006" key="6">
    <source>
        <dbReference type="Google" id="ProtNLM"/>
    </source>
</evidence>
<dbReference type="GO" id="GO:0005524">
    <property type="term" value="F:ATP binding"/>
    <property type="evidence" value="ECO:0007669"/>
    <property type="project" value="InterPro"/>
</dbReference>
<dbReference type="InterPro" id="IPR003615">
    <property type="entry name" value="HNH_nuc"/>
</dbReference>
<evidence type="ECO:0000256" key="2">
    <source>
        <dbReference type="SAM" id="MobiDB-lite"/>
    </source>
</evidence>
<protein>
    <recommendedName>
        <fullName evidence="6">DNA annealing helicase and endonuclease ZRANB3</fullName>
    </recommendedName>
</protein>
<dbReference type="Gene3D" id="1.10.30.50">
    <property type="match status" value="1"/>
</dbReference>
<dbReference type="AlphaFoldDB" id="A0A1D2AFE3"/>
<dbReference type="EMBL" id="GDKF01000754">
    <property type="protein sequence ID" value="JAT77868.1"/>
    <property type="molecule type" value="Transcribed_RNA"/>
</dbReference>
<dbReference type="PANTHER" id="PTHR45766">
    <property type="entry name" value="DNA ANNEALING HELICASE AND ENDONUCLEASE ZRANB3 FAMILY MEMBER"/>
    <property type="match status" value="1"/>
</dbReference>
<dbReference type="PROSITE" id="PS51192">
    <property type="entry name" value="HELICASE_ATP_BIND_1"/>
    <property type="match status" value="1"/>
</dbReference>
<dbReference type="GO" id="GO:0003676">
    <property type="term" value="F:nucleic acid binding"/>
    <property type="evidence" value="ECO:0007669"/>
    <property type="project" value="InterPro"/>
</dbReference>
<evidence type="ECO:0000313" key="5">
    <source>
        <dbReference type="EMBL" id="JAT77868.1"/>
    </source>
</evidence>
<dbReference type="SMART" id="SM00487">
    <property type="entry name" value="DEXDc"/>
    <property type="match status" value="1"/>
</dbReference>
<keyword evidence="1" id="KW-0378">Hydrolase</keyword>
<dbReference type="GO" id="GO:0043596">
    <property type="term" value="C:nuclear replication fork"/>
    <property type="evidence" value="ECO:0007669"/>
    <property type="project" value="TreeGrafter"/>
</dbReference>
<dbReference type="Gene3D" id="3.40.50.300">
    <property type="entry name" value="P-loop containing nucleotide triphosphate hydrolases"/>
    <property type="match status" value="1"/>
</dbReference>
<evidence type="ECO:0000259" key="4">
    <source>
        <dbReference type="PROSITE" id="PS51194"/>
    </source>
</evidence>